<feature type="chain" id="PRO_5042219711" description="Lipoyl-binding domain-containing protein" evidence="2">
    <location>
        <begin position="22"/>
        <end position="565"/>
    </location>
</feature>
<feature type="compositionally biased region" description="Basic and acidic residues" evidence="1">
    <location>
        <begin position="300"/>
        <end position="312"/>
    </location>
</feature>
<feature type="signal peptide" evidence="2">
    <location>
        <begin position="1"/>
        <end position="21"/>
    </location>
</feature>
<evidence type="ECO:0008006" key="5">
    <source>
        <dbReference type="Google" id="ProtNLM"/>
    </source>
</evidence>
<dbReference type="CDD" id="cd06849">
    <property type="entry name" value="lipoyl_domain"/>
    <property type="match status" value="1"/>
</dbReference>
<name>A0AAD2G957_9STRA</name>
<keyword evidence="2" id="KW-0732">Signal</keyword>
<feature type="region of interest" description="Disordered" evidence="1">
    <location>
        <begin position="518"/>
        <end position="544"/>
    </location>
</feature>
<gene>
    <name evidence="3" type="ORF">CYCCA115_LOCUS21605</name>
</gene>
<feature type="compositionally biased region" description="Basic and acidic residues" evidence="1">
    <location>
        <begin position="528"/>
        <end position="544"/>
    </location>
</feature>
<feature type="region of interest" description="Disordered" evidence="1">
    <location>
        <begin position="397"/>
        <end position="426"/>
    </location>
</feature>
<feature type="region of interest" description="Disordered" evidence="1">
    <location>
        <begin position="282"/>
        <end position="332"/>
    </location>
</feature>
<dbReference type="SUPFAM" id="SSF51230">
    <property type="entry name" value="Single hybrid motif"/>
    <property type="match status" value="1"/>
</dbReference>
<reference evidence="3" key="1">
    <citation type="submission" date="2023-08" db="EMBL/GenBank/DDBJ databases">
        <authorList>
            <person name="Audoor S."/>
            <person name="Bilcke G."/>
        </authorList>
    </citation>
    <scope>NUCLEOTIDE SEQUENCE</scope>
</reference>
<dbReference type="AlphaFoldDB" id="A0AAD2G957"/>
<dbReference type="InterPro" id="IPR011053">
    <property type="entry name" value="Single_hybrid_motif"/>
</dbReference>
<proteinExistence type="predicted"/>
<sequence>MTKPQHLCLLALVSAARGLTSFPCSLLHKQSLEHTCSTALRYQDDAFVDVEVLSHQKIDLLRSQSRTTSESKDDGTSSAEAIISYREIRIPLDWYPERQIVVGREEDGAEGSTACSAYRLKEGTRIESHTTMVKVVEWKKQPGDVVTQGDIMVILQKSQIDSYGRTVNKQRIEVASKEDGILKTIVIPQGEELNLRKQKSRSLIALFHPTLFLSIDIDKSTRMDTVLLRQIQQREESENAEVERRESKELIIEKESSPIALEIEGENDENYTGSFHRAFETNQTFSEEKASPTSSNGTKTKQEDNGSHRVISEKPLSTSLDSTNLESAQQDNHKGYKISDVNNITLMGDTEAIRAIESGNATNMKPNSKVEDDVVLDHERIVDLAVVAVANQLFSNFDSTASKPTDPTTNAKLPQNATTSRQEAQPNKIMQDVVHANDDKDILKPFRNIEDDAVLDHDRIVDLAAKAVVNELFGDLYSTMSKTTKAKPNEPISNIKLPKSATTSKQDVQHNVAMQEVVHASQQASPIKSEEDSRQSKEKPWGSKKSEVFTVIVDFFTENFQKTHS</sequence>
<feature type="compositionally biased region" description="Polar residues" evidence="1">
    <location>
        <begin position="315"/>
        <end position="330"/>
    </location>
</feature>
<protein>
    <recommendedName>
        <fullName evidence="5">Lipoyl-binding domain-containing protein</fullName>
    </recommendedName>
</protein>
<evidence type="ECO:0000256" key="2">
    <source>
        <dbReference type="SAM" id="SignalP"/>
    </source>
</evidence>
<feature type="compositionally biased region" description="Polar residues" evidence="1">
    <location>
        <begin position="282"/>
        <end position="299"/>
    </location>
</feature>
<organism evidence="3 4">
    <name type="scientific">Cylindrotheca closterium</name>
    <dbReference type="NCBI Taxonomy" id="2856"/>
    <lineage>
        <taxon>Eukaryota</taxon>
        <taxon>Sar</taxon>
        <taxon>Stramenopiles</taxon>
        <taxon>Ochrophyta</taxon>
        <taxon>Bacillariophyta</taxon>
        <taxon>Bacillariophyceae</taxon>
        <taxon>Bacillariophycidae</taxon>
        <taxon>Bacillariales</taxon>
        <taxon>Bacillariaceae</taxon>
        <taxon>Cylindrotheca</taxon>
    </lineage>
</organism>
<keyword evidence="4" id="KW-1185">Reference proteome</keyword>
<dbReference type="Proteomes" id="UP001295423">
    <property type="component" value="Unassembled WGS sequence"/>
</dbReference>
<accession>A0AAD2G957</accession>
<evidence type="ECO:0000313" key="4">
    <source>
        <dbReference type="Proteomes" id="UP001295423"/>
    </source>
</evidence>
<dbReference type="Gene3D" id="2.40.50.100">
    <property type="match status" value="1"/>
</dbReference>
<feature type="compositionally biased region" description="Polar residues" evidence="1">
    <location>
        <begin position="397"/>
        <end position="425"/>
    </location>
</feature>
<evidence type="ECO:0000256" key="1">
    <source>
        <dbReference type="SAM" id="MobiDB-lite"/>
    </source>
</evidence>
<dbReference type="EMBL" id="CAKOGP040002247">
    <property type="protein sequence ID" value="CAJ1966021.1"/>
    <property type="molecule type" value="Genomic_DNA"/>
</dbReference>
<comment type="caution">
    <text evidence="3">The sequence shown here is derived from an EMBL/GenBank/DDBJ whole genome shotgun (WGS) entry which is preliminary data.</text>
</comment>
<evidence type="ECO:0000313" key="3">
    <source>
        <dbReference type="EMBL" id="CAJ1966021.1"/>
    </source>
</evidence>